<evidence type="ECO:0000256" key="1">
    <source>
        <dbReference type="ARBA" id="ARBA00022729"/>
    </source>
</evidence>
<dbReference type="PANTHER" id="PTHR33562:SF18">
    <property type="entry name" value="BOUDIN-RELATED"/>
    <property type="match status" value="1"/>
</dbReference>
<sequence>MLPSCPFLLVLLTLCGTGHSIKCYECNSYSDLYCSENWDLRDLAEEIQPIECDETYEAQFCVKTTGMYQGEIGTRRFCSAKHLGNYCDWNSRPGDVNDRGGRREYRSCIYTCATDACNASTETKASSILLLVPILLIVSHLAASS</sequence>
<evidence type="ECO:0000313" key="4">
    <source>
        <dbReference type="Proteomes" id="UP000694867"/>
    </source>
</evidence>
<proteinExistence type="predicted"/>
<dbReference type="KEGG" id="goe:100903262"/>
<name>A0AAJ6QRH8_9ACAR</name>
<dbReference type="InterPro" id="IPR031424">
    <property type="entry name" value="QVR-like"/>
</dbReference>
<dbReference type="InterPro" id="IPR050975">
    <property type="entry name" value="Sleep_regulator"/>
</dbReference>
<evidence type="ECO:0000313" key="5">
    <source>
        <dbReference type="RefSeq" id="XP_003741511.1"/>
    </source>
</evidence>
<keyword evidence="2" id="KW-0325">Glycoprotein</keyword>
<dbReference type="GO" id="GO:0032222">
    <property type="term" value="P:regulation of synaptic transmission, cholinergic"/>
    <property type="evidence" value="ECO:0007669"/>
    <property type="project" value="InterPro"/>
</dbReference>
<feature type="chain" id="PRO_5042530813" evidence="3">
    <location>
        <begin position="21"/>
        <end position="145"/>
    </location>
</feature>
<evidence type="ECO:0000256" key="3">
    <source>
        <dbReference type="SAM" id="SignalP"/>
    </source>
</evidence>
<dbReference type="CTD" id="31644"/>
<accession>A0AAJ6QRH8</accession>
<protein>
    <submittedName>
        <fullName evidence="5">Uncharacterized protein LOC100903262</fullName>
    </submittedName>
</protein>
<dbReference type="GeneID" id="100903262"/>
<keyword evidence="4" id="KW-1185">Reference proteome</keyword>
<dbReference type="Proteomes" id="UP000694867">
    <property type="component" value="Unplaced"/>
</dbReference>
<dbReference type="PANTHER" id="PTHR33562">
    <property type="entry name" value="ATILLA, ISOFORM B-RELATED-RELATED"/>
    <property type="match status" value="1"/>
</dbReference>
<dbReference type="AlphaFoldDB" id="A0AAJ6QRH8"/>
<feature type="signal peptide" evidence="3">
    <location>
        <begin position="1"/>
        <end position="20"/>
    </location>
</feature>
<gene>
    <name evidence="5" type="primary">LOC100903262</name>
</gene>
<dbReference type="GO" id="GO:0030431">
    <property type="term" value="P:sleep"/>
    <property type="evidence" value="ECO:0007669"/>
    <property type="project" value="InterPro"/>
</dbReference>
<dbReference type="CDD" id="cd23590">
    <property type="entry name" value="TFP_LU_ECD_Bou"/>
    <property type="match status" value="1"/>
</dbReference>
<keyword evidence="1 3" id="KW-0732">Signal</keyword>
<reference evidence="5" key="1">
    <citation type="submission" date="2025-08" db="UniProtKB">
        <authorList>
            <consortium name="RefSeq"/>
        </authorList>
    </citation>
    <scope>IDENTIFICATION</scope>
</reference>
<dbReference type="RefSeq" id="XP_003741511.1">
    <property type="nucleotide sequence ID" value="XM_003741463.2"/>
</dbReference>
<evidence type="ECO:0000256" key="2">
    <source>
        <dbReference type="ARBA" id="ARBA00023180"/>
    </source>
</evidence>
<dbReference type="Pfam" id="PF17064">
    <property type="entry name" value="QVR"/>
    <property type="match status" value="1"/>
</dbReference>
<organism evidence="4 5">
    <name type="scientific">Galendromus occidentalis</name>
    <name type="common">western predatory mite</name>
    <dbReference type="NCBI Taxonomy" id="34638"/>
    <lineage>
        <taxon>Eukaryota</taxon>
        <taxon>Metazoa</taxon>
        <taxon>Ecdysozoa</taxon>
        <taxon>Arthropoda</taxon>
        <taxon>Chelicerata</taxon>
        <taxon>Arachnida</taxon>
        <taxon>Acari</taxon>
        <taxon>Parasitiformes</taxon>
        <taxon>Mesostigmata</taxon>
        <taxon>Gamasina</taxon>
        <taxon>Phytoseioidea</taxon>
        <taxon>Phytoseiidae</taxon>
        <taxon>Typhlodrominae</taxon>
        <taxon>Galendromus</taxon>
    </lineage>
</organism>